<evidence type="ECO:0000313" key="3">
    <source>
        <dbReference type="EMBL" id="SBT06889.1"/>
    </source>
</evidence>
<dbReference type="RefSeq" id="WP_186410675.1">
    <property type="nucleotide sequence ID" value="NZ_FLQY01000112.1"/>
</dbReference>
<accession>A0A1A8XNZ7</accession>
<dbReference type="EMBL" id="FLQY01000112">
    <property type="protein sequence ID" value="SBT06889.1"/>
    <property type="molecule type" value="Genomic_DNA"/>
</dbReference>
<feature type="transmembrane region" description="Helical" evidence="1">
    <location>
        <begin position="69"/>
        <end position="90"/>
    </location>
</feature>
<evidence type="ECO:0000256" key="1">
    <source>
        <dbReference type="SAM" id="Phobius"/>
    </source>
</evidence>
<dbReference type="Gene3D" id="3.30.70.2880">
    <property type="match status" value="1"/>
</dbReference>
<organism evidence="3 4">
    <name type="scientific">Candidatus Propionivibrio aalborgensis</name>
    <dbReference type="NCBI Taxonomy" id="1860101"/>
    <lineage>
        <taxon>Bacteria</taxon>
        <taxon>Pseudomonadati</taxon>
        <taxon>Pseudomonadota</taxon>
        <taxon>Betaproteobacteria</taxon>
        <taxon>Rhodocyclales</taxon>
        <taxon>Rhodocyclaceae</taxon>
        <taxon>Propionivibrio</taxon>
    </lineage>
</organism>
<dbReference type="InterPro" id="IPR038367">
    <property type="entry name" value="PelD_GGDEF_sf"/>
</dbReference>
<proteinExistence type="predicted"/>
<sequence>MTVKDSLLRHLGPFGNPWAVAGETLILPLLAVAIGIWVNPLDPLWIKASFPWAWFAPVILAMRYGPFAGLGGASVLLLAWFAFNTSGWIVGEFPKLNYLGGLILVMVAGEFSSIWLARARRAEGIQMYLDQRLEYLTHQYYLLRLSHDRLEQDLIGRPMAMRDALSTLHSLIRDEPGAAASPLPGAQGLLRLLAQYCQLEIATIHSAADGEIKAEPLATIGQARNNGRLDTDDPLVRDAVEAGTLSHLAAALAAGASPSSYAIAVPMKTFDDELIGLLAVERVPFFALNEEMLQTLNLLVSYYVDGLDARKLAAEIQSEFPACPDDFAAELQRLWRVRQGSLTGSSITVLEFLPRPELDDLAFQIGRQRRSLDVTWLIDLPQRKVLVTLMPLAGAAESEGYIARIEQWVRQMSGSSLSEAGVFPHVLHVNEIAPLPLLNQLFEICNVPAEARSLRADA</sequence>
<dbReference type="Proteomes" id="UP000199600">
    <property type="component" value="Unassembled WGS sequence"/>
</dbReference>
<dbReference type="AlphaFoldDB" id="A0A1A8XNZ7"/>
<name>A0A1A8XNZ7_9RHOO</name>
<gene>
    <name evidence="3" type="ORF">PROAA_20035</name>
</gene>
<evidence type="ECO:0000313" key="4">
    <source>
        <dbReference type="Proteomes" id="UP000199600"/>
    </source>
</evidence>
<keyword evidence="4" id="KW-1185">Reference proteome</keyword>
<dbReference type="InterPro" id="IPR029016">
    <property type="entry name" value="GAF-like_dom_sf"/>
</dbReference>
<reference evidence="3 4" key="1">
    <citation type="submission" date="2016-06" db="EMBL/GenBank/DDBJ databases">
        <authorList>
            <person name="Kjaerup R.B."/>
            <person name="Dalgaard T.S."/>
            <person name="Juul-Madsen H.R."/>
        </authorList>
    </citation>
    <scope>NUCLEOTIDE SEQUENCE [LARGE SCALE GENOMIC DNA]</scope>
    <source>
        <strain evidence="3">2</strain>
    </source>
</reference>
<feature type="domain" description="PelD GGDEF" evidence="2">
    <location>
        <begin position="321"/>
        <end position="442"/>
    </location>
</feature>
<keyword evidence="1" id="KW-0472">Membrane</keyword>
<evidence type="ECO:0000259" key="2">
    <source>
        <dbReference type="Pfam" id="PF16963"/>
    </source>
</evidence>
<dbReference type="Pfam" id="PF16963">
    <property type="entry name" value="PelD_GGDEF"/>
    <property type="match status" value="1"/>
</dbReference>
<dbReference type="InterPro" id="IPR031583">
    <property type="entry name" value="PelD_GGDEF"/>
</dbReference>
<keyword evidence="1" id="KW-1133">Transmembrane helix</keyword>
<keyword evidence="1" id="KW-0812">Transmembrane</keyword>
<feature type="transmembrane region" description="Helical" evidence="1">
    <location>
        <begin position="20"/>
        <end position="38"/>
    </location>
</feature>
<dbReference type="Gene3D" id="3.30.450.40">
    <property type="match status" value="1"/>
</dbReference>
<protein>
    <recommendedName>
        <fullName evidence="2">PelD GGDEF domain-containing protein</fullName>
    </recommendedName>
</protein>
<dbReference type="SUPFAM" id="SSF55781">
    <property type="entry name" value="GAF domain-like"/>
    <property type="match status" value="1"/>
</dbReference>
<feature type="transmembrane region" description="Helical" evidence="1">
    <location>
        <begin position="96"/>
        <end position="117"/>
    </location>
</feature>